<dbReference type="KEGG" id="mlv:CVS47_01470"/>
<evidence type="ECO:0000313" key="3">
    <source>
        <dbReference type="Proteomes" id="UP000276888"/>
    </source>
</evidence>
<sequence length="47" mass="5210">MSRMSGWGSTDCVNWGMDGFGRLIVYWGKRYMSEDAMSGVQLTAALS</sequence>
<keyword evidence="3" id="KW-1185">Reference proteome</keyword>
<dbReference type="EMBL" id="CP031423">
    <property type="protein sequence ID" value="AZS35615.1"/>
    <property type="molecule type" value="Genomic_DNA"/>
</dbReference>
<name>A0A3Q9IXZ9_9MICO</name>
<reference evidence="1 3" key="1">
    <citation type="submission" date="2018-08" db="EMBL/GenBank/DDBJ databases">
        <title>Microbacterium lemovicicum sp. nov., a bacterium isolated from a natural uranium-rich soil.</title>
        <authorList>
            <person name="ORTET P."/>
        </authorList>
    </citation>
    <scope>NUCLEOTIDE SEQUENCE [LARGE SCALE GENOMIC DNA]</scope>
    <source>
        <strain evidence="1 3">Viu22</strain>
    </source>
</reference>
<accession>A0A3Q9IXZ9</accession>
<dbReference type="AlphaFoldDB" id="A0A3Q9IXZ9"/>
<protein>
    <submittedName>
        <fullName evidence="1">Uncharacterized protein</fullName>
    </submittedName>
</protein>
<dbReference type="KEGG" id="mlv:CVS47_00207"/>
<dbReference type="EMBL" id="CP031423">
    <property type="protein sequence ID" value="AZS36856.1"/>
    <property type="molecule type" value="Genomic_DNA"/>
</dbReference>
<proteinExistence type="predicted"/>
<evidence type="ECO:0000313" key="1">
    <source>
        <dbReference type="EMBL" id="AZS35615.1"/>
    </source>
</evidence>
<dbReference type="Proteomes" id="UP000276888">
    <property type="component" value="Chromosome"/>
</dbReference>
<evidence type="ECO:0000313" key="2">
    <source>
        <dbReference type="EMBL" id="AZS36856.1"/>
    </source>
</evidence>
<organism evidence="1 3">
    <name type="scientific">Microbacterium lemovicicum</name>
    <dbReference type="NCBI Taxonomy" id="1072463"/>
    <lineage>
        <taxon>Bacteria</taxon>
        <taxon>Bacillati</taxon>
        <taxon>Actinomycetota</taxon>
        <taxon>Actinomycetes</taxon>
        <taxon>Micrococcales</taxon>
        <taxon>Microbacteriaceae</taxon>
        <taxon>Microbacterium</taxon>
    </lineage>
</organism>
<gene>
    <name evidence="1" type="ORF">CVS47_00207</name>
    <name evidence="2" type="ORF">CVS47_01470</name>
</gene>